<evidence type="ECO:0000256" key="2">
    <source>
        <dbReference type="ARBA" id="ARBA00004170"/>
    </source>
</evidence>
<reference evidence="20 21" key="1">
    <citation type="journal article" date="2015" name="Nature">
        <title>rRNA introns, odd ribosomes, and small enigmatic genomes across a large radiation of phyla.</title>
        <authorList>
            <person name="Brown C.T."/>
            <person name="Hug L.A."/>
            <person name="Thomas B.C."/>
            <person name="Sharon I."/>
            <person name="Castelle C.J."/>
            <person name="Singh A."/>
            <person name="Wilkins M.J."/>
            <person name="Williams K.H."/>
            <person name="Banfield J.F."/>
        </authorList>
    </citation>
    <scope>NUCLEOTIDE SEQUENCE [LARGE SCALE GENOMIC DNA]</scope>
</reference>
<dbReference type="PROSITE" id="PS01312">
    <property type="entry name" value="SECA"/>
    <property type="match status" value="1"/>
</dbReference>
<dbReference type="GO" id="GO:0043952">
    <property type="term" value="P:protein transport by the Sec complex"/>
    <property type="evidence" value="ECO:0007669"/>
    <property type="project" value="UniProtKB-ARBA"/>
</dbReference>
<keyword evidence="7" id="KW-0479">Metal-binding</keyword>
<dbReference type="GO" id="GO:0006605">
    <property type="term" value="P:protein targeting"/>
    <property type="evidence" value="ECO:0007669"/>
    <property type="project" value="UniProtKB-UniRule"/>
</dbReference>
<dbReference type="GO" id="GO:0005886">
    <property type="term" value="C:plasma membrane"/>
    <property type="evidence" value="ECO:0007669"/>
    <property type="project" value="UniProtKB-SubCell"/>
</dbReference>
<feature type="binding site" evidence="15">
    <location>
        <position position="86"/>
    </location>
    <ligand>
        <name>ATP</name>
        <dbReference type="ChEBI" id="CHEBI:30616"/>
    </ligand>
</feature>
<dbReference type="InterPro" id="IPR020937">
    <property type="entry name" value="SecA_CS"/>
</dbReference>
<dbReference type="GO" id="GO:0065002">
    <property type="term" value="P:intracellular protein transmembrane transport"/>
    <property type="evidence" value="ECO:0007669"/>
    <property type="project" value="UniProtKB-UniRule"/>
</dbReference>
<comment type="cofactor">
    <cofactor evidence="1">
        <name>Zn(2+)</name>
        <dbReference type="ChEBI" id="CHEBI:29105"/>
    </cofactor>
</comment>
<evidence type="ECO:0000259" key="19">
    <source>
        <dbReference type="PROSITE" id="PS51196"/>
    </source>
</evidence>
<dbReference type="PATRIC" id="fig|1618995.3.peg.390"/>
<dbReference type="SUPFAM" id="SSF81886">
    <property type="entry name" value="Helical scaffold and wing domains of SecA"/>
    <property type="match status" value="1"/>
</dbReference>
<keyword evidence="13 15" id="KW-0811">Translocation</keyword>
<dbReference type="GO" id="GO:0046872">
    <property type="term" value="F:metal ion binding"/>
    <property type="evidence" value="ECO:0007669"/>
    <property type="project" value="UniProtKB-KW"/>
</dbReference>
<dbReference type="InterPro" id="IPR011116">
    <property type="entry name" value="SecA_Wing/Scaffold"/>
</dbReference>
<dbReference type="NCBIfam" id="NF009538">
    <property type="entry name" value="PRK12904.1"/>
    <property type="match status" value="1"/>
</dbReference>
<dbReference type="SMART" id="SM00958">
    <property type="entry name" value="SecA_PP_bind"/>
    <property type="match status" value="1"/>
</dbReference>
<evidence type="ECO:0000256" key="3">
    <source>
        <dbReference type="ARBA" id="ARBA00007650"/>
    </source>
</evidence>
<feature type="domain" description="SecA family profile" evidence="19">
    <location>
        <begin position="2"/>
        <end position="617"/>
    </location>
</feature>
<dbReference type="PANTHER" id="PTHR30612:SF0">
    <property type="entry name" value="CHLOROPLAST PROTEIN-TRANSPORTING ATPASE"/>
    <property type="match status" value="1"/>
</dbReference>
<dbReference type="Pfam" id="PF21090">
    <property type="entry name" value="P-loop_SecA"/>
    <property type="match status" value="1"/>
</dbReference>
<evidence type="ECO:0000259" key="18">
    <source>
        <dbReference type="PROSITE" id="PS51194"/>
    </source>
</evidence>
<dbReference type="InterPro" id="IPR004027">
    <property type="entry name" value="SEC_C_motif"/>
</dbReference>
<evidence type="ECO:0000313" key="21">
    <source>
        <dbReference type="Proteomes" id="UP000033935"/>
    </source>
</evidence>
<evidence type="ECO:0000256" key="15">
    <source>
        <dbReference type="HAMAP-Rule" id="MF_01382"/>
    </source>
</evidence>
<dbReference type="InterPro" id="IPR044722">
    <property type="entry name" value="SecA_SF2_C"/>
</dbReference>
<dbReference type="FunFam" id="3.40.50.300:FF:000113">
    <property type="entry name" value="Preprotein translocase subunit SecA"/>
    <property type="match status" value="1"/>
</dbReference>
<evidence type="ECO:0000313" key="20">
    <source>
        <dbReference type="EMBL" id="KKR04476.1"/>
    </source>
</evidence>
<dbReference type="InterPro" id="IPR036266">
    <property type="entry name" value="SecA_Wing/Scaffold_sf"/>
</dbReference>
<dbReference type="NCBIfam" id="NF006630">
    <property type="entry name" value="PRK09200.1"/>
    <property type="match status" value="1"/>
</dbReference>
<dbReference type="InterPro" id="IPR014001">
    <property type="entry name" value="Helicase_ATP-bd"/>
</dbReference>
<dbReference type="Pfam" id="PF07516">
    <property type="entry name" value="SecA_SW"/>
    <property type="match status" value="1"/>
</dbReference>
<name>A0A0G0MVK8_9BACT</name>
<evidence type="ECO:0000256" key="4">
    <source>
        <dbReference type="ARBA" id="ARBA00022448"/>
    </source>
</evidence>
<keyword evidence="14 15" id="KW-0472">Membrane</keyword>
<evidence type="ECO:0000256" key="12">
    <source>
        <dbReference type="ARBA" id="ARBA00022967"/>
    </source>
</evidence>
<dbReference type="Pfam" id="PF01043">
    <property type="entry name" value="SecA_PP_bind"/>
    <property type="match status" value="1"/>
</dbReference>
<comment type="similarity">
    <text evidence="3 15 16">Belongs to the SecA family.</text>
</comment>
<gene>
    <name evidence="15" type="primary">secA</name>
    <name evidence="20" type="ORF">UT30_C0007G0032</name>
</gene>
<feature type="domain" description="Helicase C-terminal" evidence="18">
    <location>
        <begin position="452"/>
        <end position="622"/>
    </location>
</feature>
<evidence type="ECO:0000256" key="13">
    <source>
        <dbReference type="ARBA" id="ARBA00023010"/>
    </source>
</evidence>
<keyword evidence="10 15" id="KW-0067">ATP-binding</keyword>
<dbReference type="SUPFAM" id="SSF52540">
    <property type="entry name" value="P-loop containing nucleoside triphosphate hydrolases"/>
    <property type="match status" value="2"/>
</dbReference>
<evidence type="ECO:0000259" key="17">
    <source>
        <dbReference type="PROSITE" id="PS51192"/>
    </source>
</evidence>
<dbReference type="InterPro" id="IPR011130">
    <property type="entry name" value="SecA_preprotein_X-link_dom"/>
</dbReference>
<comment type="function">
    <text evidence="15">Part of the Sec protein translocase complex. Interacts with the SecYEG preprotein conducting channel. Has a central role in coupling the hydrolysis of ATP to the transfer of proteins into and across the cell membrane, serving as an ATP-driven molecular motor driving the stepwise translocation of polypeptide chains across the membrane.</text>
</comment>
<dbReference type="PANTHER" id="PTHR30612">
    <property type="entry name" value="SECA INNER MEMBRANE COMPONENT OF SEC PROTEIN SECRETION SYSTEM"/>
    <property type="match status" value="1"/>
</dbReference>
<dbReference type="FunFam" id="3.90.1440.10:FF:000002">
    <property type="entry name" value="Protein translocase subunit SecA"/>
    <property type="match status" value="1"/>
</dbReference>
<dbReference type="EC" id="7.4.2.8" evidence="15"/>
<evidence type="ECO:0000256" key="7">
    <source>
        <dbReference type="ARBA" id="ARBA00022723"/>
    </source>
</evidence>
<protein>
    <recommendedName>
        <fullName evidence="15 16">Protein translocase subunit SecA</fullName>
        <ecNumber evidence="15">7.4.2.8</ecNumber>
    </recommendedName>
</protein>
<dbReference type="NCBIfam" id="TIGR00963">
    <property type="entry name" value="secA"/>
    <property type="match status" value="1"/>
</dbReference>
<proteinExistence type="inferred from homology"/>
<sequence length="927" mass="104976">MSKILKVLFGDPNKKLLNELQKEVEKINGFESTIQLLSDEALKVKTQEFKTKLSQGVLLDNLLHEAFAVVREAARRTLGQRHYDVQLIGGLVLHRGQIAEMRTGEGKTLTSTLALYTNALRGQGCHLVTVNDYLARRDAVWMGQVFHFLGLSVACIQQDGGLLYDPSFKHKEGGEIEQKADEERDETGSFHVREDYLRPCSRKEAYGADITYGTNNQFGFDYLRDNMASTLDQCVMRELHYAIVDEIDSILIDEARTPLIISAAAEKSNDLYYRFAQMTNELNEKEHFNVDEKMRTATLTEAGIEKIEKVLGIENLYAMDQGLYQRFADTALRAKANYQRDVHYVVKNGEVIIVDEFTGRLMPGRRFSEGIHQAIEAREGVEIKNESRTMATITFQNLFRMYHKLAGMTGTAATEAEEFSKIYNLEVVEIPTNQPIVRVDAQDRVYKTELGKFSALVNDIREYQQKGQPVLVGTVSVEKNELLSQLLTKAGITHQLLNAKNHVQEGEIIAQAGRKSAVTIATNMAGRGVDIKLGGNPPVKEEEDEVKRLGGLHVIGTERHDSRRIDNQLRGRSGRQGDPGYTQFYLSMEDGLMRIFGSDRAKGMMDRLGIPDDMPIENSFITGSIEKAQTRVEGHHFDARKHLLEYDDVLNKHREVIYARRREILETFSKEPEKMRDRILDVIEGEIEQIVLFHSSENAADGTWNLKEIIETLNTIITLSDEELSDFKQMGLVIKQDKEQLAQMRTQVIIKIMESIRAHYDALYDVFEDRKSVYNIERGVLLRAIDMLWVDHLAAMGALRTGIGLQGYGQRDPLIEYKKEGFNMFQHLLGSINNEITNTFFKYAKHAVDMKVQVDLGRSLFQKAGIILQGPAKISNGGTEKSITVESPQTNESKIGRNDSCFCGSGKKYKRCGLVNTIEHQKNLKKV</sequence>
<comment type="caution">
    <text evidence="20">The sequence shown here is derived from an EMBL/GenBank/DDBJ whole genome shotgun (WGS) entry which is preliminary data.</text>
</comment>
<dbReference type="Pfam" id="PF02810">
    <property type="entry name" value="SEC-C"/>
    <property type="match status" value="1"/>
</dbReference>
<evidence type="ECO:0000256" key="8">
    <source>
        <dbReference type="ARBA" id="ARBA00022741"/>
    </source>
</evidence>
<feature type="domain" description="Helicase ATP-binding" evidence="17">
    <location>
        <begin position="88"/>
        <end position="283"/>
    </location>
</feature>
<dbReference type="InterPro" id="IPR011115">
    <property type="entry name" value="SecA_DEAD"/>
</dbReference>
<dbReference type="PROSITE" id="PS51196">
    <property type="entry name" value="SECA_MOTOR_DEAD"/>
    <property type="match status" value="1"/>
</dbReference>
<keyword evidence="8 15" id="KW-0547">Nucleotide-binding</keyword>
<dbReference type="HAMAP" id="MF_01382">
    <property type="entry name" value="SecA"/>
    <property type="match status" value="1"/>
</dbReference>
<dbReference type="CDD" id="cd17928">
    <property type="entry name" value="DEXDc_SecA"/>
    <property type="match status" value="1"/>
</dbReference>
<dbReference type="Gene3D" id="1.10.3060.10">
    <property type="entry name" value="Helical scaffold and wing domains of SecA"/>
    <property type="match status" value="1"/>
</dbReference>
<keyword evidence="5 15" id="KW-1003">Cell membrane</keyword>
<dbReference type="SUPFAM" id="SSF81767">
    <property type="entry name" value="Pre-protein crosslinking domain of SecA"/>
    <property type="match status" value="1"/>
</dbReference>
<keyword evidence="4 15" id="KW-0813">Transport</keyword>
<dbReference type="AlphaFoldDB" id="A0A0G0MVK8"/>
<dbReference type="PRINTS" id="PR00906">
    <property type="entry name" value="SECA"/>
</dbReference>
<organism evidence="20 21">
    <name type="scientific">Candidatus Uhrbacteria bacterium GW2011_GWF2_39_13</name>
    <dbReference type="NCBI Taxonomy" id="1618995"/>
    <lineage>
        <taxon>Bacteria</taxon>
        <taxon>Candidatus Uhriibacteriota</taxon>
    </lineage>
</organism>
<dbReference type="GO" id="GO:0008564">
    <property type="term" value="F:protein-exporting ATPase activity"/>
    <property type="evidence" value="ECO:0007669"/>
    <property type="project" value="UniProtKB-EC"/>
</dbReference>
<dbReference type="PROSITE" id="PS51192">
    <property type="entry name" value="HELICASE_ATP_BIND_1"/>
    <property type="match status" value="1"/>
</dbReference>
<dbReference type="PROSITE" id="PS51194">
    <property type="entry name" value="HELICASE_CTER"/>
    <property type="match status" value="1"/>
</dbReference>
<comment type="subcellular location">
    <subcellularLocation>
        <location evidence="15">Cell membrane</location>
        <topology evidence="15">Peripheral membrane protein</topology>
        <orientation evidence="15">Cytoplasmic side</orientation>
    </subcellularLocation>
    <subcellularLocation>
        <location evidence="15">Cytoplasm</location>
    </subcellularLocation>
    <subcellularLocation>
        <location evidence="2">Membrane</location>
        <topology evidence="2">Peripheral membrane protein</topology>
    </subcellularLocation>
    <text evidence="15">Distribution is 50-50.</text>
</comment>
<dbReference type="Gene3D" id="3.90.1440.10">
    <property type="entry name" value="SecA, preprotein cross-linking domain"/>
    <property type="match status" value="1"/>
</dbReference>
<keyword evidence="11 15" id="KW-0653">Protein transport</keyword>
<dbReference type="InterPro" id="IPR000185">
    <property type="entry name" value="SecA"/>
</dbReference>
<comment type="subunit">
    <text evidence="15">Monomer and homodimer. Part of the essential Sec protein translocation apparatus which comprises SecA, SecYEG and auxiliary proteins SecDF. Other proteins may also be involved.</text>
</comment>
<dbReference type="InterPro" id="IPR027417">
    <property type="entry name" value="P-loop_NTPase"/>
</dbReference>
<evidence type="ECO:0000256" key="9">
    <source>
        <dbReference type="ARBA" id="ARBA00022833"/>
    </source>
</evidence>
<dbReference type="InterPro" id="IPR036670">
    <property type="entry name" value="SecA_X-link_sf"/>
</dbReference>
<dbReference type="Gene3D" id="3.10.450.50">
    <property type="match status" value="1"/>
</dbReference>
<evidence type="ECO:0000256" key="10">
    <source>
        <dbReference type="ARBA" id="ARBA00022840"/>
    </source>
</evidence>
<evidence type="ECO:0000256" key="16">
    <source>
        <dbReference type="RuleBase" id="RU003874"/>
    </source>
</evidence>
<evidence type="ECO:0000256" key="14">
    <source>
        <dbReference type="ARBA" id="ARBA00023136"/>
    </source>
</evidence>
<dbReference type="GO" id="GO:0031522">
    <property type="term" value="C:cell envelope Sec protein transport complex"/>
    <property type="evidence" value="ECO:0007669"/>
    <property type="project" value="TreeGrafter"/>
</dbReference>
<dbReference type="Pfam" id="PF07517">
    <property type="entry name" value="SecA_DEAD"/>
    <property type="match status" value="1"/>
</dbReference>
<evidence type="ECO:0000256" key="1">
    <source>
        <dbReference type="ARBA" id="ARBA00001947"/>
    </source>
</evidence>
<dbReference type="SMART" id="SM00957">
    <property type="entry name" value="SecA_DEAD"/>
    <property type="match status" value="1"/>
</dbReference>
<dbReference type="GO" id="GO:0017038">
    <property type="term" value="P:protein import"/>
    <property type="evidence" value="ECO:0007669"/>
    <property type="project" value="InterPro"/>
</dbReference>
<keyword evidence="12 15" id="KW-1278">Translocase</keyword>
<dbReference type="GO" id="GO:0005524">
    <property type="term" value="F:ATP binding"/>
    <property type="evidence" value="ECO:0007669"/>
    <property type="project" value="UniProtKB-UniRule"/>
</dbReference>
<dbReference type="CDD" id="cd18803">
    <property type="entry name" value="SF2_C_secA"/>
    <property type="match status" value="1"/>
</dbReference>
<evidence type="ECO:0000256" key="6">
    <source>
        <dbReference type="ARBA" id="ARBA00022490"/>
    </source>
</evidence>
<dbReference type="Proteomes" id="UP000033935">
    <property type="component" value="Unassembled WGS sequence"/>
</dbReference>
<comment type="catalytic activity">
    <reaction evidence="15">
        <text>ATP + H2O + cellular proteinSide 1 = ADP + phosphate + cellular proteinSide 2.</text>
        <dbReference type="EC" id="7.4.2.8"/>
    </reaction>
</comment>
<feature type="binding site" evidence="15">
    <location>
        <position position="530"/>
    </location>
    <ligand>
        <name>ATP</name>
        <dbReference type="ChEBI" id="CHEBI:30616"/>
    </ligand>
</feature>
<keyword evidence="9" id="KW-0862">Zinc</keyword>
<accession>A0A0G0MVK8</accession>
<evidence type="ECO:0000256" key="5">
    <source>
        <dbReference type="ARBA" id="ARBA00022475"/>
    </source>
</evidence>
<feature type="binding site" evidence="15">
    <location>
        <begin position="104"/>
        <end position="108"/>
    </location>
    <ligand>
        <name>ATP</name>
        <dbReference type="ChEBI" id="CHEBI:30616"/>
    </ligand>
</feature>
<dbReference type="GO" id="GO:0005829">
    <property type="term" value="C:cytosol"/>
    <property type="evidence" value="ECO:0007669"/>
    <property type="project" value="TreeGrafter"/>
</dbReference>
<dbReference type="InterPro" id="IPR001650">
    <property type="entry name" value="Helicase_C-like"/>
</dbReference>
<evidence type="ECO:0000256" key="11">
    <source>
        <dbReference type="ARBA" id="ARBA00022927"/>
    </source>
</evidence>
<dbReference type="InterPro" id="IPR014018">
    <property type="entry name" value="SecA_motor_DEAD"/>
</dbReference>
<dbReference type="Gene3D" id="3.40.50.300">
    <property type="entry name" value="P-loop containing nucleotide triphosphate hydrolases"/>
    <property type="match status" value="3"/>
</dbReference>
<keyword evidence="6 15" id="KW-0963">Cytoplasm</keyword>
<dbReference type="EMBL" id="LBWG01000007">
    <property type="protein sequence ID" value="KKR04476.1"/>
    <property type="molecule type" value="Genomic_DNA"/>
</dbReference>